<dbReference type="OrthoDB" id="425925at2759"/>
<organism evidence="3 4">
    <name type="scientific">Caenorhabditis auriculariae</name>
    <dbReference type="NCBI Taxonomy" id="2777116"/>
    <lineage>
        <taxon>Eukaryota</taxon>
        <taxon>Metazoa</taxon>
        <taxon>Ecdysozoa</taxon>
        <taxon>Nematoda</taxon>
        <taxon>Chromadorea</taxon>
        <taxon>Rhabditida</taxon>
        <taxon>Rhabditina</taxon>
        <taxon>Rhabditomorpha</taxon>
        <taxon>Rhabditoidea</taxon>
        <taxon>Rhabditidae</taxon>
        <taxon>Peloderinae</taxon>
        <taxon>Caenorhabditis</taxon>
    </lineage>
</organism>
<dbReference type="Gene3D" id="1.20.1480.30">
    <property type="entry name" value="Designed four-helix bundle protein"/>
    <property type="match status" value="1"/>
</dbReference>
<feature type="compositionally biased region" description="Basic and acidic residues" evidence="2">
    <location>
        <begin position="149"/>
        <end position="164"/>
    </location>
</feature>
<dbReference type="SUPFAM" id="SSF90257">
    <property type="entry name" value="Myosin rod fragments"/>
    <property type="match status" value="1"/>
</dbReference>
<keyword evidence="1" id="KW-0175">Coiled coil</keyword>
<name>A0A8S1HTU9_9PELO</name>
<dbReference type="Proteomes" id="UP000835052">
    <property type="component" value="Unassembled WGS sequence"/>
</dbReference>
<proteinExistence type="predicted"/>
<dbReference type="EMBL" id="CAJGYM010000215">
    <property type="protein sequence ID" value="CAD6199916.1"/>
    <property type="molecule type" value="Genomic_DNA"/>
</dbReference>
<evidence type="ECO:0000313" key="3">
    <source>
        <dbReference type="EMBL" id="CAD6199916.1"/>
    </source>
</evidence>
<feature type="coiled-coil region" evidence="1">
    <location>
        <begin position="33"/>
        <end position="106"/>
    </location>
</feature>
<dbReference type="AlphaFoldDB" id="A0A8S1HTU9"/>
<feature type="region of interest" description="Disordered" evidence="2">
    <location>
        <begin position="224"/>
        <end position="247"/>
    </location>
</feature>
<feature type="region of interest" description="Disordered" evidence="2">
    <location>
        <begin position="136"/>
        <end position="164"/>
    </location>
</feature>
<keyword evidence="4" id="KW-1185">Reference proteome</keyword>
<evidence type="ECO:0000256" key="1">
    <source>
        <dbReference type="SAM" id="Coils"/>
    </source>
</evidence>
<evidence type="ECO:0000256" key="2">
    <source>
        <dbReference type="SAM" id="MobiDB-lite"/>
    </source>
</evidence>
<evidence type="ECO:0000313" key="4">
    <source>
        <dbReference type="Proteomes" id="UP000835052"/>
    </source>
</evidence>
<reference evidence="3" key="1">
    <citation type="submission" date="2020-10" db="EMBL/GenBank/DDBJ databases">
        <authorList>
            <person name="Kikuchi T."/>
        </authorList>
    </citation>
    <scope>NUCLEOTIDE SEQUENCE</scope>
    <source>
        <strain evidence="3">NKZ352</strain>
    </source>
</reference>
<feature type="coiled-coil region" evidence="1">
    <location>
        <begin position="388"/>
        <end position="436"/>
    </location>
</feature>
<protein>
    <submittedName>
        <fullName evidence="3">Uncharacterized protein</fullName>
    </submittedName>
</protein>
<accession>A0A8S1HTU9</accession>
<gene>
    <name evidence="3" type="ORF">CAUJ_LOCUS15815</name>
</gene>
<sequence>MSWLRNIQGQLTELANEVLSEATEEVADPESELQVSKKKCAEAEKELAIEKSRATSLESQVKELEQQVYGANVEMDAISSKYGMMVQARDEEIKKMKIQLEQLNEAGWGNTADEDDFDMKSQQISDLQREVAHWKSLAAGSDGNADTVPRSEMERRLEELRQKKENELTAILEQHAETMNELRESYEERIQSLQQYPASSSTSNTDMLDAVLLEKEELLEEKRKLEEMVKSKSSSHSSDSEKEKPVMVDLSEGADDVFERLRLAEHEVERLQTEKDDRLAQATSEADSLKEQNRELAQAYNDLNEEFENFKRESQAVESRNVDLSERIASLRANLIEYEERYEVCKRENLETVAKLERLSGDFERLRCGIADVQSRRQDTDATMGEEVDKLRNALEESRTERERLRADVQRFQEAVSDIDNELEHLRASNRRLVEENALMAGNMERLHVSGSFWELENFFQREKEEVESLED</sequence>
<comment type="caution">
    <text evidence="3">The sequence shown here is derived from an EMBL/GenBank/DDBJ whole genome shotgun (WGS) entry which is preliminary data.</text>
</comment>